<dbReference type="InterPro" id="IPR015300">
    <property type="entry name" value="DNA-bd_pseudobarrel_sf"/>
</dbReference>
<dbReference type="GO" id="GO:0005634">
    <property type="term" value="C:nucleus"/>
    <property type="evidence" value="ECO:0007669"/>
    <property type="project" value="UniProtKB-SubCell"/>
</dbReference>
<dbReference type="AlphaFoldDB" id="A0A5J9SW16"/>
<evidence type="ECO:0000313" key="8">
    <source>
        <dbReference type="Proteomes" id="UP000324897"/>
    </source>
</evidence>
<sequence>MTTTCMGAAASGSVGGSPRSTPHGSCADGALDSRNQEMASNSEGLAVPRRQESEAPVGALVLPPPRIQEPVKRKRRHGADSVDLIWLCKKQRSAVAAAAGLGNANRALAAVTPSSPIVREQCGNIDGIGKKSHGALGRSSCGVVDHKEDEKIRSCQFATTGPGMGVLRQDSEMTDLGLSWPLQIVQKPVKHDHHQNGEECWLIKKRCHADMVAACIPGNGPVDRVNSAEPSTPSRGVQEPVSRCSSIQKGKAAARRRATKRSDYNIIRQPFASLSCGLRCLGVANVTLVLAKILTLTDSKLGQARLQLAYAEFMGSPLMSMLTPGEYMAVHTREGLPVDAIDRHGCSYDMRFGFVKLSSGIAYRLRTEWTKFLTRSGVRDGDLVEVGAFRVDGRLMLTLLNYSLDGWISEEMEAANGLSMLSDFKDGT</sequence>
<evidence type="ECO:0000256" key="3">
    <source>
        <dbReference type="ARBA" id="ARBA00023125"/>
    </source>
</evidence>
<proteinExistence type="predicted"/>
<keyword evidence="2" id="KW-0805">Transcription regulation</keyword>
<comment type="subcellular location">
    <subcellularLocation>
        <location evidence="1">Nucleus</location>
    </subcellularLocation>
</comment>
<evidence type="ECO:0000256" key="5">
    <source>
        <dbReference type="ARBA" id="ARBA00023242"/>
    </source>
</evidence>
<dbReference type="PANTHER" id="PTHR34397">
    <property type="entry name" value="OS05G0237600 PROTEIN"/>
    <property type="match status" value="1"/>
</dbReference>
<accession>A0A5J9SW16</accession>
<keyword evidence="8" id="KW-1185">Reference proteome</keyword>
<evidence type="ECO:0000256" key="1">
    <source>
        <dbReference type="ARBA" id="ARBA00004123"/>
    </source>
</evidence>
<feature type="non-terminal residue" evidence="7">
    <location>
        <position position="1"/>
    </location>
</feature>
<evidence type="ECO:0000256" key="4">
    <source>
        <dbReference type="ARBA" id="ARBA00023163"/>
    </source>
</evidence>
<dbReference type="Gene3D" id="2.40.330.10">
    <property type="entry name" value="DNA-binding pseudobarrel domain"/>
    <property type="match status" value="1"/>
</dbReference>
<keyword evidence="5" id="KW-0539">Nucleus</keyword>
<protein>
    <submittedName>
        <fullName evidence="7">Uncharacterized protein</fullName>
    </submittedName>
</protein>
<keyword evidence="3" id="KW-0238">DNA-binding</keyword>
<organism evidence="7 8">
    <name type="scientific">Eragrostis curvula</name>
    <name type="common">weeping love grass</name>
    <dbReference type="NCBI Taxonomy" id="38414"/>
    <lineage>
        <taxon>Eukaryota</taxon>
        <taxon>Viridiplantae</taxon>
        <taxon>Streptophyta</taxon>
        <taxon>Embryophyta</taxon>
        <taxon>Tracheophyta</taxon>
        <taxon>Spermatophyta</taxon>
        <taxon>Magnoliopsida</taxon>
        <taxon>Liliopsida</taxon>
        <taxon>Poales</taxon>
        <taxon>Poaceae</taxon>
        <taxon>PACMAD clade</taxon>
        <taxon>Chloridoideae</taxon>
        <taxon>Eragrostideae</taxon>
        <taxon>Eragrostidinae</taxon>
        <taxon>Eragrostis</taxon>
    </lineage>
</organism>
<dbReference type="Proteomes" id="UP000324897">
    <property type="component" value="Unassembled WGS sequence"/>
</dbReference>
<dbReference type="GO" id="GO:0003677">
    <property type="term" value="F:DNA binding"/>
    <property type="evidence" value="ECO:0007669"/>
    <property type="project" value="UniProtKB-KW"/>
</dbReference>
<dbReference type="EMBL" id="RWGY01000214">
    <property type="protein sequence ID" value="TVU03169.1"/>
    <property type="molecule type" value="Genomic_DNA"/>
</dbReference>
<feature type="region of interest" description="Disordered" evidence="6">
    <location>
        <begin position="224"/>
        <end position="253"/>
    </location>
</feature>
<gene>
    <name evidence="7" type="ORF">EJB05_51301</name>
</gene>
<name>A0A5J9SW16_9POAL</name>
<comment type="caution">
    <text evidence="7">The sequence shown here is derived from an EMBL/GenBank/DDBJ whole genome shotgun (WGS) entry which is preliminary data.</text>
</comment>
<feature type="region of interest" description="Disordered" evidence="6">
    <location>
        <begin position="1"/>
        <end position="75"/>
    </location>
</feature>
<reference evidence="7 8" key="1">
    <citation type="journal article" date="2019" name="Sci. Rep.">
        <title>A high-quality genome of Eragrostis curvula grass provides insights into Poaceae evolution and supports new strategies to enhance forage quality.</title>
        <authorList>
            <person name="Carballo J."/>
            <person name="Santos B.A.C.M."/>
            <person name="Zappacosta D."/>
            <person name="Garbus I."/>
            <person name="Selva J.P."/>
            <person name="Gallo C.A."/>
            <person name="Diaz A."/>
            <person name="Albertini E."/>
            <person name="Caccamo M."/>
            <person name="Echenique V."/>
        </authorList>
    </citation>
    <scope>NUCLEOTIDE SEQUENCE [LARGE SCALE GENOMIC DNA]</scope>
    <source>
        <strain evidence="8">cv. Victoria</strain>
        <tissue evidence="7">Leaf</tissue>
    </source>
</reference>
<evidence type="ECO:0000313" key="7">
    <source>
        <dbReference type="EMBL" id="TVU03169.1"/>
    </source>
</evidence>
<dbReference type="OrthoDB" id="685482at2759"/>
<dbReference type="Gramene" id="TVU03169">
    <property type="protein sequence ID" value="TVU03169"/>
    <property type="gene ID" value="EJB05_51301"/>
</dbReference>
<dbReference type="PANTHER" id="PTHR34397:SF14">
    <property type="entry name" value="OS05G0233000 PROTEIN"/>
    <property type="match status" value="1"/>
</dbReference>
<keyword evidence="4" id="KW-0804">Transcription</keyword>
<evidence type="ECO:0000256" key="2">
    <source>
        <dbReference type="ARBA" id="ARBA00023015"/>
    </source>
</evidence>
<evidence type="ECO:0000256" key="6">
    <source>
        <dbReference type="SAM" id="MobiDB-lite"/>
    </source>
</evidence>